<dbReference type="InterPro" id="IPR051723">
    <property type="entry name" value="Bact_OM_Invasion-Related"/>
</dbReference>
<keyword evidence="2" id="KW-1134">Transmembrane beta strand</keyword>
<dbReference type="InterPro" id="IPR000758">
    <property type="entry name" value="Enterovir_OMP"/>
</dbReference>
<dbReference type="EMBL" id="VCDP01000005">
    <property type="protein sequence ID" value="MDX7998054.1"/>
    <property type="molecule type" value="Genomic_DNA"/>
</dbReference>
<evidence type="ECO:0000256" key="5">
    <source>
        <dbReference type="ARBA" id="ARBA00023136"/>
    </source>
</evidence>
<proteinExistence type="predicted"/>
<evidence type="ECO:0000256" key="3">
    <source>
        <dbReference type="ARBA" id="ARBA00022692"/>
    </source>
</evidence>
<comment type="subcellular location">
    <subcellularLocation>
        <location evidence="1">Membrane</location>
        <topology evidence="1">Multi-pass membrane protein</topology>
    </subcellularLocation>
</comment>
<evidence type="ECO:0000256" key="4">
    <source>
        <dbReference type="ARBA" id="ARBA00022729"/>
    </source>
</evidence>
<feature type="chain" id="PRO_5046275284" evidence="6">
    <location>
        <begin position="25"/>
        <end position="194"/>
    </location>
</feature>
<evidence type="ECO:0000313" key="8">
    <source>
        <dbReference type="Proteomes" id="UP001271640"/>
    </source>
</evidence>
<comment type="caution">
    <text evidence="7">The sequence shown here is derived from an EMBL/GenBank/DDBJ whole genome shotgun (WGS) entry which is preliminary data.</text>
</comment>
<organism evidence="7 8">
    <name type="scientific">Xenorhabdus littoralis</name>
    <dbReference type="NCBI Taxonomy" id="2582835"/>
    <lineage>
        <taxon>Bacteria</taxon>
        <taxon>Pseudomonadati</taxon>
        <taxon>Pseudomonadota</taxon>
        <taxon>Gammaproteobacteria</taxon>
        <taxon>Enterobacterales</taxon>
        <taxon>Morganellaceae</taxon>
        <taxon>Xenorhabdus</taxon>
    </lineage>
</organism>
<dbReference type="Proteomes" id="UP001271640">
    <property type="component" value="Unassembled WGS sequence"/>
</dbReference>
<dbReference type="PANTHER" id="PTHR35892">
    <property type="entry name" value="OUTER MEMBRANE PROTEIN PAGN-RELATED"/>
    <property type="match status" value="1"/>
</dbReference>
<dbReference type="InterPro" id="IPR006315">
    <property type="entry name" value="OM_autotransptr_brl_dom"/>
</dbReference>
<evidence type="ECO:0000256" key="1">
    <source>
        <dbReference type="ARBA" id="ARBA00004141"/>
    </source>
</evidence>
<dbReference type="NCBIfam" id="TIGR01414">
    <property type="entry name" value="autotrans_barl"/>
    <property type="match status" value="1"/>
</dbReference>
<dbReference type="InterPro" id="IPR011250">
    <property type="entry name" value="OMP/PagP_B-barrel"/>
</dbReference>
<accession>A0ABU4SHC8</accession>
<dbReference type="SUPFAM" id="SSF56925">
    <property type="entry name" value="OMPA-like"/>
    <property type="match status" value="1"/>
</dbReference>
<evidence type="ECO:0000313" key="7">
    <source>
        <dbReference type="EMBL" id="MDX7998054.1"/>
    </source>
</evidence>
<dbReference type="PROSITE" id="PS00695">
    <property type="entry name" value="ENT_VIR_OMP_2"/>
    <property type="match status" value="1"/>
</dbReference>
<keyword evidence="8" id="KW-1185">Reference proteome</keyword>
<keyword evidence="4 6" id="KW-0732">Signal</keyword>
<name>A0ABU4SHC8_9GAMM</name>
<protein>
    <submittedName>
        <fullName evidence="7">Autotransporter outer membrane beta-barrel domain-containing protein</fullName>
    </submittedName>
</protein>
<dbReference type="Pfam" id="PF06316">
    <property type="entry name" value="Ail_Lom"/>
    <property type="match status" value="1"/>
</dbReference>
<gene>
    <name evidence="7" type="ORF">FE394_02280</name>
</gene>
<sequence length="194" mass="21549">MMMKKAFLATLVVSGLIYGSFSYADSQTVAVGFVQSKVQDFKHIRGVNLHYRYEWDSPVSIIGSFTYMKGSESDSENNKYNSWKRNIDMKYYSLMAGPAYRINDYVSIYGLLGFSHSKVDGSLNATYQGHNGTATFRSEKANGKSTNLAYGAGIEVNPIQNLSLYAGYEGSYAKYGDSKNHGINGFNIGVGYRF</sequence>
<dbReference type="Gene3D" id="2.40.160.20">
    <property type="match status" value="1"/>
</dbReference>
<evidence type="ECO:0000256" key="6">
    <source>
        <dbReference type="SAM" id="SignalP"/>
    </source>
</evidence>
<dbReference type="PRINTS" id="PR00316">
    <property type="entry name" value="ENTEROVIROMP"/>
</dbReference>
<keyword evidence="3" id="KW-0812">Transmembrane</keyword>
<evidence type="ECO:0000256" key="2">
    <source>
        <dbReference type="ARBA" id="ARBA00022452"/>
    </source>
</evidence>
<feature type="signal peptide" evidence="6">
    <location>
        <begin position="1"/>
        <end position="24"/>
    </location>
</feature>
<keyword evidence="5" id="KW-0472">Membrane</keyword>
<dbReference type="PANTHER" id="PTHR35892:SF2">
    <property type="entry name" value="OUTER MEMBRANE PROTEIN PAGN"/>
    <property type="match status" value="1"/>
</dbReference>
<dbReference type="RefSeq" id="WP_419836288.1">
    <property type="nucleotide sequence ID" value="NZ_VCDP01000005.1"/>
</dbReference>
<reference evidence="8" key="1">
    <citation type="journal article" date="2024" name="Toxins">
        <title>Genome Sequence Analysis of Native Xenorhabdus Strains Isolated from Entomopathogenic Nematodes in Argentina.</title>
        <authorList>
            <person name="Palma L."/>
            <person name="Frizzo L."/>
            <person name="Kaiser S."/>
            <person name="Berry C."/>
            <person name="Caballero P."/>
            <person name="Bode H.B."/>
            <person name="Del Valle E.E."/>
        </authorList>
    </citation>
    <scope>NUCLEOTIDE SEQUENCE [LARGE SCALE GENOMIC DNA]</scope>
    <source>
        <strain evidence="8">Reich</strain>
    </source>
</reference>